<dbReference type="Pfam" id="PF01841">
    <property type="entry name" value="Transglut_core"/>
    <property type="match status" value="1"/>
</dbReference>
<feature type="transmembrane region" description="Helical" evidence="1">
    <location>
        <begin position="704"/>
        <end position="724"/>
    </location>
</feature>
<dbReference type="EMBL" id="FNAI01000001">
    <property type="protein sequence ID" value="SDD26253.1"/>
    <property type="molecule type" value="Genomic_DNA"/>
</dbReference>
<feature type="transmembrane region" description="Helical" evidence="1">
    <location>
        <begin position="782"/>
        <end position="800"/>
    </location>
</feature>
<feature type="domain" description="DUF3857" evidence="4">
    <location>
        <begin position="74"/>
        <end position="237"/>
    </location>
</feature>
<accession>A0A1G6TB36</accession>
<proteinExistence type="predicted"/>
<evidence type="ECO:0000256" key="2">
    <source>
        <dbReference type="SAM" id="SignalP"/>
    </source>
</evidence>
<reference evidence="5 6" key="1">
    <citation type="submission" date="2016-10" db="EMBL/GenBank/DDBJ databases">
        <authorList>
            <person name="de Groot N.N."/>
        </authorList>
    </citation>
    <scope>NUCLEOTIDE SEQUENCE [LARGE SCALE GENOMIC DNA]</scope>
    <source>
        <strain evidence="5 6">47C3B</strain>
    </source>
</reference>
<evidence type="ECO:0000259" key="3">
    <source>
        <dbReference type="Pfam" id="PF01841"/>
    </source>
</evidence>
<dbReference type="OrthoDB" id="98874at2"/>
<dbReference type="RefSeq" id="WP_091142868.1">
    <property type="nucleotide sequence ID" value="NZ_FNAI01000001.1"/>
</dbReference>
<keyword evidence="1" id="KW-1133">Transmembrane helix</keyword>
<dbReference type="Gene3D" id="3.10.620.30">
    <property type="match status" value="1"/>
</dbReference>
<keyword evidence="1" id="KW-0812">Transmembrane</keyword>
<feature type="signal peptide" evidence="2">
    <location>
        <begin position="1"/>
        <end position="26"/>
    </location>
</feature>
<dbReference type="AlphaFoldDB" id="A0A1G6TB36"/>
<evidence type="ECO:0000313" key="6">
    <source>
        <dbReference type="Proteomes" id="UP000199072"/>
    </source>
</evidence>
<dbReference type="InterPro" id="IPR019690">
    <property type="entry name" value="DUF2569"/>
</dbReference>
<name>A0A1G6TB36_9SPHI</name>
<evidence type="ECO:0000256" key="1">
    <source>
        <dbReference type="SAM" id="Phobius"/>
    </source>
</evidence>
<feature type="transmembrane region" description="Helical" evidence="1">
    <location>
        <begin position="812"/>
        <end position="830"/>
    </location>
</feature>
<keyword evidence="1" id="KW-0472">Membrane</keyword>
<dbReference type="InterPro" id="IPR024618">
    <property type="entry name" value="DUF3857"/>
</dbReference>
<evidence type="ECO:0000259" key="4">
    <source>
        <dbReference type="Pfam" id="PF12969"/>
    </source>
</evidence>
<dbReference type="InterPro" id="IPR038765">
    <property type="entry name" value="Papain-like_cys_pep_sf"/>
</dbReference>
<dbReference type="SUPFAM" id="SSF54001">
    <property type="entry name" value="Cysteine proteinases"/>
    <property type="match status" value="1"/>
</dbReference>
<evidence type="ECO:0000313" key="5">
    <source>
        <dbReference type="EMBL" id="SDD26253.1"/>
    </source>
</evidence>
<dbReference type="InterPro" id="IPR002931">
    <property type="entry name" value="Transglutaminase-like"/>
</dbReference>
<dbReference type="Proteomes" id="UP000199072">
    <property type="component" value="Unassembled WGS sequence"/>
</dbReference>
<feature type="domain" description="Transglutaminase-like" evidence="3">
    <location>
        <begin position="296"/>
        <end position="397"/>
    </location>
</feature>
<dbReference type="Pfam" id="PF10754">
    <property type="entry name" value="DUF2569"/>
    <property type="match status" value="1"/>
</dbReference>
<dbReference type="Pfam" id="PF12969">
    <property type="entry name" value="DUF3857"/>
    <property type="match status" value="1"/>
</dbReference>
<feature type="chain" id="PRO_5011540110" evidence="2">
    <location>
        <begin position="27"/>
        <end position="862"/>
    </location>
</feature>
<feature type="transmembrane region" description="Helical" evidence="1">
    <location>
        <begin position="744"/>
        <end position="770"/>
    </location>
</feature>
<gene>
    <name evidence="5" type="ORF">SAMN05216464_101239</name>
</gene>
<sequence length="862" mass="98114">MQKLFKIYYSLSVCLLLLFNSQGAKGGTPVVHVSAKPTWLSVCKVYDKRPSARTIEKGFFYTLIEEQIQVEKQADYHHVIKEIVSETGIQNASQISVGFDPSFERLDFHDITIWRDGKPLNRLNTSKFKVIADEQDLSNFIYQGSYSALCILDDIRKGDKIEYSYTLTGRNPIFNGKYCDEVYFQWYYPIAHQYTVLITSSQRKLNIKNYNNVPKATITDTNGLKRYEYEGFQIPPARDEDGQPDWYNTKPYIQISEYNDWAEVVNWALNINPTAINIKGELGERIAKLKAKAGADKEKYFREAVKTVQDEVRYMGIEIGPYSHRANNPEKVFKQRYGDCKDKSLLLVSMLKADGIDASMVLVNSSIRAHIAEYIPTYHAFDHAVVTANVNGKQVWVDATIDYQGGKGADIYFPDYGRGLILKAGNNALTTIPPSKTGKIFYEDTYKIIDEKSPVTFTVKTTYTLNEADDIRSRLASSGMAETEKNYLEYYGKIYSKIEPKDSITVIDDQDKNVLTTTETYIINSYFKKDSATNKYMVDLYANYISQQLPSISWRTKAPVSISYPLNIDYTIRVLLPGGWDITEKNNALDRDYYHFASHYTASGDTLSLAYSLRYLKDNVPVNKLAEFKADIKKLNDDGLAYSFSYNPNAGNEDSGPTNVNGILIISALLIVIGFIFLGVYIYQIETPAIVFSYGTSFTPIGGWLIFVAIGLCLTALNSGVVLIEKGYFSIKLWNMYASSKHEFNLKFLLVYETLGYTILMCFATFCFILLLKKRDILPKTIIIYFAFAIVFFAVDYFAGLTFNNKVAANTSLPIFIRAIIVSAIWIPYFKRSSRVEHTFIVPYPPYNYSYEGPDAHKEDKQ</sequence>
<keyword evidence="2" id="KW-0732">Signal</keyword>
<dbReference type="STRING" id="1391627.SAMN05216464_101239"/>
<dbReference type="Gene3D" id="2.60.40.3140">
    <property type="match status" value="1"/>
</dbReference>
<feature type="transmembrane region" description="Helical" evidence="1">
    <location>
        <begin position="662"/>
        <end position="683"/>
    </location>
</feature>
<keyword evidence="6" id="KW-1185">Reference proteome</keyword>
<organism evidence="5 6">
    <name type="scientific">Mucilaginibacter pineti</name>
    <dbReference type="NCBI Taxonomy" id="1391627"/>
    <lineage>
        <taxon>Bacteria</taxon>
        <taxon>Pseudomonadati</taxon>
        <taxon>Bacteroidota</taxon>
        <taxon>Sphingobacteriia</taxon>
        <taxon>Sphingobacteriales</taxon>
        <taxon>Sphingobacteriaceae</taxon>
        <taxon>Mucilaginibacter</taxon>
    </lineage>
</organism>
<protein>
    <submittedName>
        <fullName evidence="5">Transglutaminase-like superfamily protein</fullName>
    </submittedName>
</protein>